<dbReference type="PANTHER" id="PTHR16223:SF109">
    <property type="entry name" value="BHLH DOMAIN-CONTAINING PROTEIN"/>
    <property type="match status" value="1"/>
</dbReference>
<dbReference type="SUPFAM" id="SSF47459">
    <property type="entry name" value="HLH, helix-loop-helix DNA-binding domain"/>
    <property type="match status" value="1"/>
</dbReference>
<dbReference type="InterPro" id="IPR045843">
    <property type="entry name" value="IND-like"/>
</dbReference>
<dbReference type="GO" id="GO:0005634">
    <property type="term" value="C:nucleus"/>
    <property type="evidence" value="ECO:0007669"/>
    <property type="project" value="UniProtKB-SubCell"/>
</dbReference>
<dbReference type="AlphaFoldDB" id="A0A6J1K740"/>
<evidence type="ECO:0000313" key="8">
    <source>
        <dbReference type="RefSeq" id="XP_022995864.1"/>
    </source>
</evidence>
<feature type="domain" description="BHLH" evidence="6">
    <location>
        <begin position="142"/>
        <end position="191"/>
    </location>
</feature>
<keyword evidence="2" id="KW-0805">Transcription regulation</keyword>
<dbReference type="GeneID" id="111491266"/>
<dbReference type="PROSITE" id="PS50888">
    <property type="entry name" value="BHLH"/>
    <property type="match status" value="1"/>
</dbReference>
<dbReference type="PANTHER" id="PTHR16223">
    <property type="entry name" value="TRANSCRIPTION FACTOR BHLH83-RELATED"/>
    <property type="match status" value="1"/>
</dbReference>
<dbReference type="InterPro" id="IPR045239">
    <property type="entry name" value="bHLH95_bHLH"/>
</dbReference>
<dbReference type="RefSeq" id="XP_022995864.1">
    <property type="nucleotide sequence ID" value="XM_023140096.1"/>
</dbReference>
<keyword evidence="3" id="KW-0238">DNA-binding</keyword>
<name>A0A6J1K740_CUCMA</name>
<evidence type="ECO:0000256" key="4">
    <source>
        <dbReference type="ARBA" id="ARBA00023163"/>
    </source>
</evidence>
<keyword evidence="4" id="KW-0804">Transcription</keyword>
<organism evidence="7 8">
    <name type="scientific">Cucurbita maxima</name>
    <name type="common">Pumpkin</name>
    <name type="synonym">Winter squash</name>
    <dbReference type="NCBI Taxonomy" id="3661"/>
    <lineage>
        <taxon>Eukaryota</taxon>
        <taxon>Viridiplantae</taxon>
        <taxon>Streptophyta</taxon>
        <taxon>Embryophyta</taxon>
        <taxon>Tracheophyta</taxon>
        <taxon>Spermatophyta</taxon>
        <taxon>Magnoliopsida</taxon>
        <taxon>eudicotyledons</taxon>
        <taxon>Gunneridae</taxon>
        <taxon>Pentapetalae</taxon>
        <taxon>rosids</taxon>
        <taxon>fabids</taxon>
        <taxon>Cucurbitales</taxon>
        <taxon>Cucurbitaceae</taxon>
        <taxon>Cucurbiteae</taxon>
        <taxon>Cucurbita</taxon>
    </lineage>
</organism>
<keyword evidence="5" id="KW-0539">Nucleus</keyword>
<evidence type="ECO:0000256" key="1">
    <source>
        <dbReference type="ARBA" id="ARBA00004123"/>
    </source>
</evidence>
<sequence>MENMGKCPFHVLVGVGFSNVQWVCSGKMEGQNGCNGSVQMLSLNFGANVNIVSQVPGDCTNHHHVSPADRNINQTNFPHIIEWTQTAKTSPTFVEFIAETSNFPRKESTKDMIAVVPVSSVQTIDGVSEIHGEISYNHPAGSYTSKPTDSRKQRRIRIAERLEALQALLPLASKGNQASALDDVIDHIKYLQLQIKDLSQSKIGGESSSEPFLFVEGYGHYMSHQEMQGEPLEEMVGKLLEVDPLAAAQLLENKGLFVMPMDFVEGLC</sequence>
<accession>A0A6J1K740</accession>
<dbReference type="InterPro" id="IPR036638">
    <property type="entry name" value="HLH_DNA-bd_sf"/>
</dbReference>
<comment type="subcellular location">
    <subcellularLocation>
        <location evidence="1">Nucleus</location>
    </subcellularLocation>
</comment>
<dbReference type="GO" id="GO:0000978">
    <property type="term" value="F:RNA polymerase II cis-regulatory region sequence-specific DNA binding"/>
    <property type="evidence" value="ECO:0007669"/>
    <property type="project" value="TreeGrafter"/>
</dbReference>
<proteinExistence type="predicted"/>
<evidence type="ECO:0000256" key="2">
    <source>
        <dbReference type="ARBA" id="ARBA00023015"/>
    </source>
</evidence>
<dbReference type="Gene3D" id="4.10.280.10">
    <property type="entry name" value="Helix-loop-helix DNA-binding domain"/>
    <property type="match status" value="1"/>
</dbReference>
<keyword evidence="7" id="KW-1185">Reference proteome</keyword>
<dbReference type="InterPro" id="IPR011598">
    <property type="entry name" value="bHLH_dom"/>
</dbReference>
<evidence type="ECO:0000259" key="6">
    <source>
        <dbReference type="PROSITE" id="PS50888"/>
    </source>
</evidence>
<dbReference type="SMART" id="SM00353">
    <property type="entry name" value="HLH"/>
    <property type="match status" value="1"/>
</dbReference>
<reference evidence="8" key="1">
    <citation type="submission" date="2025-08" db="UniProtKB">
        <authorList>
            <consortium name="RefSeq"/>
        </authorList>
    </citation>
    <scope>IDENTIFICATION</scope>
    <source>
        <tissue evidence="8">Young leaves</tissue>
    </source>
</reference>
<dbReference type="Proteomes" id="UP000504608">
    <property type="component" value="Unplaced"/>
</dbReference>
<protein>
    <submittedName>
        <fullName evidence="8">Transcription factor PIF7-like isoform X2</fullName>
    </submittedName>
</protein>
<gene>
    <name evidence="8" type="primary">LOC111491266</name>
</gene>
<evidence type="ECO:0000256" key="5">
    <source>
        <dbReference type="ARBA" id="ARBA00023242"/>
    </source>
</evidence>
<dbReference type="GO" id="GO:0046983">
    <property type="term" value="F:protein dimerization activity"/>
    <property type="evidence" value="ECO:0007669"/>
    <property type="project" value="InterPro"/>
</dbReference>
<dbReference type="CDD" id="cd11393">
    <property type="entry name" value="bHLH_AtbHLH_like"/>
    <property type="match status" value="1"/>
</dbReference>
<evidence type="ECO:0000256" key="3">
    <source>
        <dbReference type="ARBA" id="ARBA00023125"/>
    </source>
</evidence>
<dbReference type="Pfam" id="PF00010">
    <property type="entry name" value="HLH"/>
    <property type="match status" value="1"/>
</dbReference>
<evidence type="ECO:0000313" key="7">
    <source>
        <dbReference type="Proteomes" id="UP000504608"/>
    </source>
</evidence>
<dbReference type="GO" id="GO:0000981">
    <property type="term" value="F:DNA-binding transcription factor activity, RNA polymerase II-specific"/>
    <property type="evidence" value="ECO:0007669"/>
    <property type="project" value="TreeGrafter"/>
</dbReference>